<keyword evidence="3" id="KW-1185">Reference proteome</keyword>
<comment type="caution">
    <text evidence="2">The sequence shown here is derived from an EMBL/GenBank/DDBJ whole genome shotgun (WGS) entry which is preliminary data.</text>
</comment>
<dbReference type="PANTHER" id="PTHR41878">
    <property type="entry name" value="LEXA REPRESSOR-RELATED"/>
    <property type="match status" value="1"/>
</dbReference>
<dbReference type="Gene3D" id="3.10.290.30">
    <property type="entry name" value="MM3350-like"/>
    <property type="match status" value="1"/>
</dbReference>
<evidence type="ECO:0000313" key="2">
    <source>
        <dbReference type="EMBL" id="PMS31242.1"/>
    </source>
</evidence>
<name>A0A2N7WPG3_9BURK</name>
<dbReference type="Proteomes" id="UP000235777">
    <property type="component" value="Unassembled WGS sequence"/>
</dbReference>
<dbReference type="PANTHER" id="PTHR41878:SF1">
    <property type="entry name" value="TNPR PROTEIN"/>
    <property type="match status" value="1"/>
</dbReference>
<accession>A0A2N7WPG3</accession>
<feature type="domain" description="Plasmid pRiA4b Orf3-like" evidence="1">
    <location>
        <begin position="7"/>
        <end position="90"/>
    </location>
</feature>
<evidence type="ECO:0000259" key="1">
    <source>
        <dbReference type="Pfam" id="PF07929"/>
    </source>
</evidence>
<evidence type="ECO:0000313" key="3">
    <source>
        <dbReference type="Proteomes" id="UP000235777"/>
    </source>
</evidence>
<dbReference type="InterPro" id="IPR024047">
    <property type="entry name" value="MM3350-like_sf"/>
</dbReference>
<dbReference type="SUPFAM" id="SSF159941">
    <property type="entry name" value="MM3350-like"/>
    <property type="match status" value="1"/>
</dbReference>
<sequence>MAKSYRLFTLHAQIRDIDPPIWRRVQVQGGESLRKLHDILQAAFGWHDADLHEFEINDKAYVVMDVGHMLEFMDSKKKFDDRKVKVSRCAATKCNNADKSGKNPCP</sequence>
<gene>
    <name evidence="2" type="ORF">C0Z20_28145</name>
</gene>
<dbReference type="Pfam" id="PF07929">
    <property type="entry name" value="PRiA4_ORF3"/>
    <property type="match status" value="1"/>
</dbReference>
<protein>
    <recommendedName>
        <fullName evidence="1">Plasmid pRiA4b Orf3-like domain-containing protein</fullName>
    </recommendedName>
</protein>
<dbReference type="InterPro" id="IPR012912">
    <property type="entry name" value="Plasmid_pRiA4b_Orf3-like"/>
</dbReference>
<dbReference type="RefSeq" id="WP_102607275.1">
    <property type="nucleotide sequence ID" value="NZ_PNYC01000026.1"/>
</dbReference>
<dbReference type="AlphaFoldDB" id="A0A2N7WPG3"/>
<reference evidence="2 3" key="1">
    <citation type="submission" date="2018-01" db="EMBL/GenBank/DDBJ databases">
        <title>Whole genome analyses suggest that Burkholderia sensu lato contains two further novel genera in the rhizoxinica-symbiotica group Mycetohabitans gen. nov., and Trinickia gen. nov.: implications for the evolution of diazotrophy and nodulation in the Burkholderiaceae.</title>
        <authorList>
            <person name="Estrada-de los Santos P."/>
            <person name="Palmer M."/>
            <person name="Chavez-Ramirez B."/>
            <person name="Beukes C."/>
            <person name="Steenkamp E.T."/>
            <person name="Hirsch A.M."/>
            <person name="Manyaka P."/>
            <person name="Maluk M."/>
            <person name="Lafos M."/>
            <person name="Crook M."/>
            <person name="Gross E."/>
            <person name="Simon M.F."/>
            <person name="Bueno dos Reis Junior F."/>
            <person name="Poole P.S."/>
            <person name="Venter S.N."/>
            <person name="James E.K."/>
        </authorList>
    </citation>
    <scope>NUCLEOTIDE SEQUENCE [LARGE SCALE GENOMIC DNA]</scope>
    <source>
        <strain evidence="2 3">JPY 581</strain>
    </source>
</reference>
<proteinExistence type="predicted"/>
<organism evidence="2 3">
    <name type="scientific">Trinickia symbiotica</name>
    <dbReference type="NCBI Taxonomy" id="863227"/>
    <lineage>
        <taxon>Bacteria</taxon>
        <taxon>Pseudomonadati</taxon>
        <taxon>Pseudomonadota</taxon>
        <taxon>Betaproteobacteria</taxon>
        <taxon>Burkholderiales</taxon>
        <taxon>Burkholderiaceae</taxon>
        <taxon>Trinickia</taxon>
    </lineage>
</organism>
<dbReference type="EMBL" id="PNYC01000026">
    <property type="protein sequence ID" value="PMS31242.1"/>
    <property type="molecule type" value="Genomic_DNA"/>
</dbReference>